<reference evidence="9 10" key="1">
    <citation type="submission" date="2016-01" db="EMBL/GenBank/DDBJ databases">
        <authorList>
            <person name="Oliw E.H."/>
        </authorList>
    </citation>
    <scope>NUCLEOTIDE SEQUENCE [LARGE SCALE GENOMIC DNA]</scope>
    <source>
        <strain evidence="9">LMG 22029</strain>
    </source>
</reference>
<evidence type="ECO:0000313" key="9">
    <source>
        <dbReference type="EMBL" id="SAL43912.1"/>
    </source>
</evidence>
<feature type="domain" description="MgtC/SapB/SrpB/YhiD N-terminal" evidence="8">
    <location>
        <begin position="15"/>
        <end position="142"/>
    </location>
</feature>
<protein>
    <recommendedName>
        <fullName evidence="7">Protein MgtC</fullName>
    </recommendedName>
</protein>
<keyword evidence="7" id="KW-0997">Cell inner membrane</keyword>
<evidence type="ECO:0000259" key="8">
    <source>
        <dbReference type="Pfam" id="PF02308"/>
    </source>
</evidence>
<proteinExistence type="inferred from homology"/>
<gene>
    <name evidence="9" type="ORF">AWB64_04671</name>
</gene>
<dbReference type="AlphaFoldDB" id="A0A158HHQ4"/>
<evidence type="ECO:0000256" key="7">
    <source>
        <dbReference type="RuleBase" id="RU365041"/>
    </source>
</evidence>
<keyword evidence="6 7" id="KW-0472">Membrane</keyword>
<organism evidence="9 10">
    <name type="scientific">Caballeronia sordidicola</name>
    <name type="common">Burkholderia sordidicola</name>
    <dbReference type="NCBI Taxonomy" id="196367"/>
    <lineage>
        <taxon>Bacteria</taxon>
        <taxon>Pseudomonadati</taxon>
        <taxon>Pseudomonadota</taxon>
        <taxon>Betaproteobacteria</taxon>
        <taxon>Burkholderiales</taxon>
        <taxon>Burkholderiaceae</taxon>
        <taxon>Caballeronia</taxon>
    </lineage>
</organism>
<feature type="transmembrane region" description="Helical" evidence="7">
    <location>
        <begin position="6"/>
        <end position="27"/>
    </location>
</feature>
<dbReference type="PANTHER" id="PTHR33778">
    <property type="entry name" value="PROTEIN MGTC"/>
    <property type="match status" value="1"/>
</dbReference>
<evidence type="ECO:0000256" key="6">
    <source>
        <dbReference type="ARBA" id="ARBA00023136"/>
    </source>
</evidence>
<evidence type="ECO:0000256" key="1">
    <source>
        <dbReference type="ARBA" id="ARBA00004651"/>
    </source>
</evidence>
<feature type="transmembrane region" description="Helical" evidence="7">
    <location>
        <begin position="120"/>
        <end position="137"/>
    </location>
</feature>
<accession>A0A158HHQ4</accession>
<evidence type="ECO:0000256" key="4">
    <source>
        <dbReference type="ARBA" id="ARBA00022692"/>
    </source>
</evidence>
<comment type="similarity">
    <text evidence="2 7">Belongs to the MgtC/SapB family.</text>
</comment>
<dbReference type="Pfam" id="PF02308">
    <property type="entry name" value="MgtC"/>
    <property type="match status" value="1"/>
</dbReference>
<dbReference type="InterPro" id="IPR003416">
    <property type="entry name" value="MgtC/SapB/SrpB/YhiD_fam"/>
</dbReference>
<keyword evidence="3" id="KW-1003">Cell membrane</keyword>
<name>A0A158HHQ4_CABSO</name>
<evidence type="ECO:0000256" key="5">
    <source>
        <dbReference type="ARBA" id="ARBA00022989"/>
    </source>
</evidence>
<dbReference type="RefSeq" id="WP_060857743.1">
    <property type="nucleotide sequence ID" value="NZ_FCOC02000017.1"/>
</dbReference>
<dbReference type="EMBL" id="FCOC02000017">
    <property type="protein sequence ID" value="SAL43912.1"/>
    <property type="molecule type" value="Genomic_DNA"/>
</dbReference>
<feature type="transmembrane region" description="Helical" evidence="7">
    <location>
        <begin position="39"/>
        <end position="59"/>
    </location>
</feature>
<keyword evidence="4 7" id="KW-0812">Transmembrane</keyword>
<evidence type="ECO:0000256" key="2">
    <source>
        <dbReference type="ARBA" id="ARBA00009298"/>
    </source>
</evidence>
<evidence type="ECO:0000256" key="3">
    <source>
        <dbReference type="ARBA" id="ARBA00022475"/>
    </source>
</evidence>
<dbReference type="PRINTS" id="PR01837">
    <property type="entry name" value="MGTCSAPBPROT"/>
</dbReference>
<dbReference type="InterPro" id="IPR049177">
    <property type="entry name" value="MgtC_SapB_SrpB_YhiD_N"/>
</dbReference>
<evidence type="ECO:0000313" key="10">
    <source>
        <dbReference type="Proteomes" id="UP000054893"/>
    </source>
</evidence>
<dbReference type="Proteomes" id="UP000054893">
    <property type="component" value="Unassembled WGS sequence"/>
</dbReference>
<dbReference type="PANTHER" id="PTHR33778:SF1">
    <property type="entry name" value="MAGNESIUM TRANSPORTER YHID-RELATED"/>
    <property type="match status" value="1"/>
</dbReference>
<comment type="subcellular location">
    <subcellularLocation>
        <location evidence="7">Cell inner membrane</location>
        <topology evidence="7">Multi-pass membrane protein</topology>
    </subcellularLocation>
    <subcellularLocation>
        <location evidence="1">Cell membrane</location>
        <topology evidence="1">Multi-pass membrane protein</topology>
    </subcellularLocation>
</comment>
<dbReference type="GO" id="GO:0005886">
    <property type="term" value="C:plasma membrane"/>
    <property type="evidence" value="ECO:0007669"/>
    <property type="project" value="UniProtKB-SubCell"/>
</dbReference>
<sequence length="166" mass="17372">MLPLPVLTDVVIRMFWALAIGCVIGVDRDLHGKPTGMKTLGLVSLGACLTTMAAMGFTTQSTTLSTDVSRAIQGIVTGIGFLGAGVIVQTPGQHRIRGLTTAASIWVTAAVGIVCGLGVWSVAVIATLMLIALLIIGRKVEKALHRQWIAKPAAEREANTDLEDLG</sequence>
<keyword evidence="5 7" id="KW-1133">Transmembrane helix</keyword>
<feature type="transmembrane region" description="Helical" evidence="7">
    <location>
        <begin position="71"/>
        <end position="89"/>
    </location>
</feature>